<reference evidence="1 2" key="1">
    <citation type="submission" date="2017-06" db="EMBL/GenBank/DDBJ databases">
        <title>Sequencing and comparative analysis of myxobacterial genomes.</title>
        <authorList>
            <person name="Rupp O."/>
            <person name="Goesmann A."/>
            <person name="Sogaard-Andersen L."/>
        </authorList>
    </citation>
    <scope>NUCLEOTIDE SEQUENCE [LARGE SCALE GENOMIC DNA]</scope>
    <source>
        <strain evidence="1 2">DSM 14697</strain>
    </source>
</reference>
<evidence type="ECO:0000313" key="1">
    <source>
        <dbReference type="EMBL" id="ATB45033.1"/>
    </source>
</evidence>
<protein>
    <submittedName>
        <fullName evidence="1">Uncharacterized protein</fullName>
    </submittedName>
</protein>
<sequence length="194" mass="20950">MHFSQSSFTPGSRIRNWSIRAALLMACVATLATSEDNSVSVTHTGLPFTFTTGQATTVRHVTVRIAPQSFGFSSVLSMTTGIRARWVPDTTVPGATPTLVVRWPAETPDGFPQAERIPLTENEPVATGATAHAYHDIQCEAGQECVWEGTLEFGIESEHPGTVDMESWSLALSLDPYSGKKLSERAISIAISEN</sequence>
<gene>
    <name evidence="1" type="ORF">MYMAC_000616</name>
</gene>
<name>A0A250JMZ3_9BACT</name>
<dbReference type="Proteomes" id="UP000217343">
    <property type="component" value="Chromosome"/>
</dbReference>
<dbReference type="RefSeq" id="WP_095956973.1">
    <property type="nucleotide sequence ID" value="NZ_CP022203.1"/>
</dbReference>
<dbReference type="AlphaFoldDB" id="A0A250JMZ3"/>
<evidence type="ECO:0000313" key="2">
    <source>
        <dbReference type="Proteomes" id="UP000217343"/>
    </source>
</evidence>
<proteinExistence type="predicted"/>
<organism evidence="1 2">
    <name type="scientific">Corallococcus macrosporus DSM 14697</name>
    <dbReference type="NCBI Taxonomy" id="1189310"/>
    <lineage>
        <taxon>Bacteria</taxon>
        <taxon>Pseudomonadati</taxon>
        <taxon>Myxococcota</taxon>
        <taxon>Myxococcia</taxon>
        <taxon>Myxococcales</taxon>
        <taxon>Cystobacterineae</taxon>
        <taxon>Myxococcaceae</taxon>
        <taxon>Corallococcus</taxon>
    </lineage>
</organism>
<dbReference type="EMBL" id="CP022203">
    <property type="protein sequence ID" value="ATB45033.1"/>
    <property type="molecule type" value="Genomic_DNA"/>
</dbReference>
<accession>A0A250JMZ3</accession>
<dbReference type="KEGG" id="mmas:MYMAC_000616"/>
<keyword evidence="2" id="KW-1185">Reference proteome</keyword>
<dbReference type="OrthoDB" id="5539213at2"/>